<evidence type="ECO:0000313" key="2">
    <source>
        <dbReference type="Proteomes" id="UP000010472"/>
    </source>
</evidence>
<dbReference type="HOGENOM" id="CLU_175653_2_0_3"/>
<dbReference type="Proteomes" id="UP000010472">
    <property type="component" value="Chromosome"/>
</dbReference>
<dbReference type="STRING" id="1173022.Cri9333_2106"/>
<keyword evidence="2" id="KW-1185">Reference proteome</keyword>
<dbReference type="EMBL" id="CP003620">
    <property type="protein sequence ID" value="AFZ12983.1"/>
    <property type="molecule type" value="Genomic_DNA"/>
</dbReference>
<dbReference type="AlphaFoldDB" id="K9VXZ0"/>
<dbReference type="OrthoDB" id="5297245at2"/>
<dbReference type="eggNOG" id="COG3514">
    <property type="taxonomic scope" value="Bacteria"/>
</dbReference>
<dbReference type="RefSeq" id="WP_015203099.1">
    <property type="nucleotide sequence ID" value="NC_019753.1"/>
</dbReference>
<dbReference type="InterPro" id="IPR025528">
    <property type="entry name" value="BrnA_antitoxin"/>
</dbReference>
<reference evidence="1 2" key="1">
    <citation type="submission" date="2012-06" db="EMBL/GenBank/DDBJ databases">
        <title>Finished chromosome of genome of Crinalium epipsammum PCC 9333.</title>
        <authorList>
            <consortium name="US DOE Joint Genome Institute"/>
            <person name="Gugger M."/>
            <person name="Coursin T."/>
            <person name="Rippka R."/>
            <person name="Tandeau De Marsac N."/>
            <person name="Huntemann M."/>
            <person name="Wei C.-L."/>
            <person name="Han J."/>
            <person name="Detter J.C."/>
            <person name="Han C."/>
            <person name="Tapia R."/>
            <person name="Davenport K."/>
            <person name="Daligault H."/>
            <person name="Erkkila T."/>
            <person name="Gu W."/>
            <person name="Munk A.C.C."/>
            <person name="Teshima H."/>
            <person name="Xu Y."/>
            <person name="Chain P."/>
            <person name="Chen A."/>
            <person name="Krypides N."/>
            <person name="Mavromatis K."/>
            <person name="Markowitz V."/>
            <person name="Szeto E."/>
            <person name="Ivanova N."/>
            <person name="Mikhailova N."/>
            <person name="Ovchinnikova G."/>
            <person name="Pagani I."/>
            <person name="Pati A."/>
            <person name="Goodwin L."/>
            <person name="Peters L."/>
            <person name="Pitluck S."/>
            <person name="Woyke T."/>
            <person name="Kerfeld C."/>
        </authorList>
    </citation>
    <scope>NUCLEOTIDE SEQUENCE [LARGE SCALE GENOMIC DNA]</scope>
    <source>
        <strain evidence="1 2">PCC 9333</strain>
    </source>
</reference>
<dbReference type="KEGG" id="cep:Cri9333_2106"/>
<gene>
    <name evidence="1" type="ORF">Cri9333_2106</name>
</gene>
<dbReference type="Pfam" id="PF14384">
    <property type="entry name" value="BrnA_antitoxin"/>
    <property type="match status" value="1"/>
</dbReference>
<dbReference type="PATRIC" id="fig|1173022.3.peg.2274"/>
<evidence type="ECO:0000313" key="1">
    <source>
        <dbReference type="EMBL" id="AFZ12983.1"/>
    </source>
</evidence>
<accession>K9VXZ0</accession>
<protein>
    <recommendedName>
        <fullName evidence="3">Antitoxin</fullName>
    </recommendedName>
</protein>
<proteinExistence type="predicted"/>
<organism evidence="1 2">
    <name type="scientific">Crinalium epipsammum PCC 9333</name>
    <dbReference type="NCBI Taxonomy" id="1173022"/>
    <lineage>
        <taxon>Bacteria</taxon>
        <taxon>Bacillati</taxon>
        <taxon>Cyanobacteriota</taxon>
        <taxon>Cyanophyceae</taxon>
        <taxon>Gomontiellales</taxon>
        <taxon>Gomontiellaceae</taxon>
        <taxon>Crinalium</taxon>
    </lineage>
</organism>
<evidence type="ECO:0008006" key="3">
    <source>
        <dbReference type="Google" id="ProtNLM"/>
    </source>
</evidence>
<name>K9VXZ0_9CYAN</name>
<sequence length="72" mass="8643">MKDEYDFSESVQNPYFKKLKKQVTIRLEEEVVDYFKTLSEEAGIPYQTLINLYLQDCMRSQKKLSLDWVKTV</sequence>